<dbReference type="GO" id="GO:0005829">
    <property type="term" value="C:cytosol"/>
    <property type="evidence" value="ECO:0007669"/>
    <property type="project" value="TreeGrafter"/>
</dbReference>
<dbReference type="PANTHER" id="PTHR30160:SF1">
    <property type="entry name" value="LIPOPOLYSACCHARIDE 1,2-N-ACETYLGLUCOSAMINETRANSFERASE-RELATED"/>
    <property type="match status" value="1"/>
</dbReference>
<proteinExistence type="predicted"/>
<evidence type="ECO:0000313" key="3">
    <source>
        <dbReference type="EMBL" id="SVA47693.1"/>
    </source>
</evidence>
<dbReference type="GO" id="GO:0009244">
    <property type="term" value="P:lipopolysaccharide core region biosynthetic process"/>
    <property type="evidence" value="ECO:0007669"/>
    <property type="project" value="TreeGrafter"/>
</dbReference>
<name>A0A381W710_9ZZZZ</name>
<protein>
    <recommendedName>
        <fullName evidence="4">Glycosyltransferase family 9 (Heptosyltransferase)</fullName>
    </recommendedName>
</protein>
<keyword evidence="2" id="KW-0808">Transferase</keyword>
<dbReference type="EMBL" id="UINC01010744">
    <property type="protein sequence ID" value="SVA47693.1"/>
    <property type="molecule type" value="Genomic_DNA"/>
</dbReference>
<dbReference type="AlphaFoldDB" id="A0A381W710"/>
<dbReference type="Gene3D" id="3.40.50.2000">
    <property type="entry name" value="Glycogen Phosphorylase B"/>
    <property type="match status" value="2"/>
</dbReference>
<dbReference type="InterPro" id="IPR051199">
    <property type="entry name" value="LPS_LOS_Heptosyltrfase"/>
</dbReference>
<dbReference type="GO" id="GO:0008713">
    <property type="term" value="F:ADP-heptose-lipopolysaccharide heptosyltransferase activity"/>
    <property type="evidence" value="ECO:0007669"/>
    <property type="project" value="TreeGrafter"/>
</dbReference>
<reference evidence="3" key="1">
    <citation type="submission" date="2018-05" db="EMBL/GenBank/DDBJ databases">
        <authorList>
            <person name="Lanie J.A."/>
            <person name="Ng W.-L."/>
            <person name="Kazmierczak K.M."/>
            <person name="Andrzejewski T.M."/>
            <person name="Davidsen T.M."/>
            <person name="Wayne K.J."/>
            <person name="Tettelin H."/>
            <person name="Glass J.I."/>
            <person name="Rusch D."/>
            <person name="Podicherti R."/>
            <person name="Tsui H.-C.T."/>
            <person name="Winkler M.E."/>
        </authorList>
    </citation>
    <scope>NUCLEOTIDE SEQUENCE</scope>
</reference>
<evidence type="ECO:0000256" key="2">
    <source>
        <dbReference type="ARBA" id="ARBA00022679"/>
    </source>
</evidence>
<accession>A0A381W710</accession>
<evidence type="ECO:0008006" key="4">
    <source>
        <dbReference type="Google" id="ProtNLM"/>
    </source>
</evidence>
<sequence length="323" mass="37827">MKNILYYYHDSCGIGDFYLLFPLFDALRSKYKDDNITLLSTNSIKNIAYNKKWFDNYINTFETEYPINRFDRVYNWDIQKHGITLFYPPKKHFWEIISDNLDITLDRDKFPDIFRLNITDEEKHLVDEFLNNDIYFSSGSFQPAKGPTIVLHTGHPYKFPYGKTPNYEWWHELTTKLPNANFIQVGTKEEPPQDKPSRIVPDFHVQAENCFDLRDMINIRQVAYLLECTDTFVAIDSIVAHVSLHSNKKGIVLWGSSNPKTHGHEHNINLEAIRHCGQPPCIDKGSFYVPDDLNQRCCLLPENARKDVWPLVDEVVYEINSIL</sequence>
<evidence type="ECO:0000256" key="1">
    <source>
        <dbReference type="ARBA" id="ARBA00022676"/>
    </source>
</evidence>
<dbReference type="InterPro" id="IPR002201">
    <property type="entry name" value="Glyco_trans_9"/>
</dbReference>
<gene>
    <name evidence="3" type="ORF">METZ01_LOCUS100547</name>
</gene>
<dbReference type="Pfam" id="PF01075">
    <property type="entry name" value="Glyco_transf_9"/>
    <property type="match status" value="1"/>
</dbReference>
<keyword evidence="1" id="KW-0328">Glycosyltransferase</keyword>
<organism evidence="3">
    <name type="scientific">marine metagenome</name>
    <dbReference type="NCBI Taxonomy" id="408172"/>
    <lineage>
        <taxon>unclassified sequences</taxon>
        <taxon>metagenomes</taxon>
        <taxon>ecological metagenomes</taxon>
    </lineage>
</organism>
<dbReference type="SUPFAM" id="SSF53756">
    <property type="entry name" value="UDP-Glycosyltransferase/glycogen phosphorylase"/>
    <property type="match status" value="1"/>
</dbReference>
<dbReference type="PANTHER" id="PTHR30160">
    <property type="entry name" value="TETRAACYLDISACCHARIDE 4'-KINASE-RELATED"/>
    <property type="match status" value="1"/>
</dbReference>